<sequence>MRCGLFFNDESTKLTLIPCSGMFMLHLLVVVEYIEFLASEMFCLIGFLSDSL</sequence>
<gene>
    <name evidence="1" type="ORF">HUJ06_023155</name>
</gene>
<comment type="caution">
    <text evidence="1">The sequence shown here is derived from an EMBL/GenBank/DDBJ whole genome shotgun (WGS) entry which is preliminary data.</text>
</comment>
<keyword evidence="2" id="KW-1185">Reference proteome</keyword>
<protein>
    <submittedName>
        <fullName evidence="1">Uncharacterized protein</fullName>
    </submittedName>
</protein>
<reference evidence="1 2" key="1">
    <citation type="journal article" date="2020" name="Mol. Biol. Evol.">
        <title>Distinct Expression and Methylation Patterns for Genes with Different Fates following a Single Whole-Genome Duplication in Flowering Plants.</title>
        <authorList>
            <person name="Shi T."/>
            <person name="Rahmani R.S."/>
            <person name="Gugger P.F."/>
            <person name="Wang M."/>
            <person name="Li H."/>
            <person name="Zhang Y."/>
            <person name="Li Z."/>
            <person name="Wang Q."/>
            <person name="Van de Peer Y."/>
            <person name="Marchal K."/>
            <person name="Chen J."/>
        </authorList>
    </citation>
    <scope>NUCLEOTIDE SEQUENCE [LARGE SCALE GENOMIC DNA]</scope>
    <source>
        <tissue evidence="1">Leaf</tissue>
    </source>
</reference>
<dbReference type="Proteomes" id="UP000607653">
    <property type="component" value="Unassembled WGS sequence"/>
</dbReference>
<organism evidence="1 2">
    <name type="scientific">Nelumbo nucifera</name>
    <name type="common">Sacred lotus</name>
    <dbReference type="NCBI Taxonomy" id="4432"/>
    <lineage>
        <taxon>Eukaryota</taxon>
        <taxon>Viridiplantae</taxon>
        <taxon>Streptophyta</taxon>
        <taxon>Embryophyta</taxon>
        <taxon>Tracheophyta</taxon>
        <taxon>Spermatophyta</taxon>
        <taxon>Magnoliopsida</taxon>
        <taxon>Proteales</taxon>
        <taxon>Nelumbonaceae</taxon>
        <taxon>Nelumbo</taxon>
    </lineage>
</organism>
<evidence type="ECO:0000313" key="1">
    <source>
        <dbReference type="EMBL" id="DAD21692.1"/>
    </source>
</evidence>
<dbReference type="AlphaFoldDB" id="A0A822XNS0"/>
<accession>A0A822XNS0</accession>
<dbReference type="EMBL" id="DUZY01000001">
    <property type="protein sequence ID" value="DAD21692.1"/>
    <property type="molecule type" value="Genomic_DNA"/>
</dbReference>
<name>A0A822XNS0_NELNU</name>
<evidence type="ECO:0000313" key="2">
    <source>
        <dbReference type="Proteomes" id="UP000607653"/>
    </source>
</evidence>
<proteinExistence type="predicted"/>